<dbReference type="OrthoDB" id="303107at2759"/>
<feature type="compositionally biased region" description="Basic residues" evidence="5">
    <location>
        <begin position="302"/>
        <end position="324"/>
    </location>
</feature>
<feature type="region of interest" description="Disordered" evidence="5">
    <location>
        <begin position="1044"/>
        <end position="1075"/>
    </location>
</feature>
<keyword evidence="2 4" id="KW-0103">Bromodomain</keyword>
<dbReference type="PANTHER" id="PTHR47092:SF1">
    <property type="entry name" value="CHROMATIN REMODELING REGULATOR CECR2"/>
    <property type="match status" value="1"/>
</dbReference>
<feature type="region of interest" description="Disordered" evidence="5">
    <location>
        <begin position="2116"/>
        <end position="2145"/>
    </location>
</feature>
<feature type="compositionally biased region" description="Basic and acidic residues" evidence="5">
    <location>
        <begin position="1732"/>
        <end position="1752"/>
    </location>
</feature>
<evidence type="ECO:0000259" key="6">
    <source>
        <dbReference type="PROSITE" id="PS50014"/>
    </source>
</evidence>
<feature type="region of interest" description="Disordered" evidence="5">
    <location>
        <begin position="444"/>
        <end position="624"/>
    </location>
</feature>
<dbReference type="Gene3D" id="1.20.920.10">
    <property type="entry name" value="Bromodomain-like"/>
    <property type="match status" value="1"/>
</dbReference>
<dbReference type="SUPFAM" id="SSF47370">
    <property type="entry name" value="Bromodomain"/>
    <property type="match status" value="1"/>
</dbReference>
<feature type="compositionally biased region" description="Basic and acidic residues" evidence="5">
    <location>
        <begin position="2700"/>
        <end position="2709"/>
    </location>
</feature>
<dbReference type="KEGG" id="bgt:106069903"/>
<dbReference type="GO" id="GO:0090537">
    <property type="term" value="C:CERF complex"/>
    <property type="evidence" value="ECO:0007669"/>
    <property type="project" value="InterPro"/>
</dbReference>
<dbReference type="InterPro" id="IPR001487">
    <property type="entry name" value="Bromodomain"/>
</dbReference>
<protein>
    <submittedName>
        <fullName evidence="8">Uncharacterized protein LOC106069903</fullName>
    </submittedName>
</protein>
<feature type="compositionally biased region" description="Basic and acidic residues" evidence="5">
    <location>
        <begin position="2124"/>
        <end position="2135"/>
    </location>
</feature>
<reference evidence="8" key="1">
    <citation type="submission" date="2025-08" db="UniProtKB">
        <authorList>
            <consortium name="RefSeq"/>
        </authorList>
    </citation>
    <scope>IDENTIFICATION</scope>
</reference>
<feature type="compositionally biased region" description="Low complexity" evidence="5">
    <location>
        <begin position="2479"/>
        <end position="2489"/>
    </location>
</feature>
<feature type="compositionally biased region" description="Acidic residues" evidence="5">
    <location>
        <begin position="253"/>
        <end position="271"/>
    </location>
</feature>
<dbReference type="Proteomes" id="UP001165740">
    <property type="component" value="Chromosome 10"/>
</dbReference>
<dbReference type="Pfam" id="PF15612">
    <property type="entry name" value="WHIM1"/>
    <property type="match status" value="1"/>
</dbReference>
<feature type="compositionally biased region" description="Polar residues" evidence="5">
    <location>
        <begin position="545"/>
        <end position="578"/>
    </location>
</feature>
<dbReference type="GO" id="GO:0006338">
    <property type="term" value="P:chromatin remodeling"/>
    <property type="evidence" value="ECO:0007669"/>
    <property type="project" value="InterPro"/>
</dbReference>
<dbReference type="SMART" id="SM00297">
    <property type="entry name" value="BROMO"/>
    <property type="match status" value="1"/>
</dbReference>
<keyword evidence="7" id="KW-1185">Reference proteome</keyword>
<feature type="region of interest" description="Disordered" evidence="5">
    <location>
        <begin position="186"/>
        <end position="231"/>
    </location>
</feature>
<feature type="compositionally biased region" description="Polar residues" evidence="5">
    <location>
        <begin position="589"/>
        <end position="598"/>
    </location>
</feature>
<dbReference type="InterPro" id="IPR028942">
    <property type="entry name" value="WHIM1_dom"/>
</dbReference>
<dbReference type="InterPro" id="IPR036427">
    <property type="entry name" value="Bromodomain-like_sf"/>
</dbReference>
<organism evidence="7 8">
    <name type="scientific">Biomphalaria glabrata</name>
    <name type="common">Bloodfluke planorb</name>
    <name type="synonym">Freshwater snail</name>
    <dbReference type="NCBI Taxonomy" id="6526"/>
    <lineage>
        <taxon>Eukaryota</taxon>
        <taxon>Metazoa</taxon>
        <taxon>Spiralia</taxon>
        <taxon>Lophotrochozoa</taxon>
        <taxon>Mollusca</taxon>
        <taxon>Gastropoda</taxon>
        <taxon>Heterobranchia</taxon>
        <taxon>Euthyneura</taxon>
        <taxon>Panpulmonata</taxon>
        <taxon>Hygrophila</taxon>
        <taxon>Lymnaeoidea</taxon>
        <taxon>Planorbidae</taxon>
        <taxon>Biomphalaria</taxon>
    </lineage>
</organism>
<dbReference type="OMA" id="HYYNPRT"/>
<feature type="compositionally biased region" description="Basic residues" evidence="5">
    <location>
        <begin position="341"/>
        <end position="359"/>
    </location>
</feature>
<feature type="region of interest" description="Disordered" evidence="5">
    <location>
        <begin position="2506"/>
        <end position="2529"/>
    </location>
</feature>
<feature type="region of interest" description="Disordered" evidence="5">
    <location>
        <begin position="1864"/>
        <end position="1912"/>
    </location>
</feature>
<evidence type="ECO:0000256" key="5">
    <source>
        <dbReference type="SAM" id="MobiDB-lite"/>
    </source>
</evidence>
<dbReference type="PRINTS" id="PR00503">
    <property type="entry name" value="BROMODOMAIN"/>
</dbReference>
<feature type="compositionally biased region" description="Basic and acidic residues" evidence="5">
    <location>
        <begin position="325"/>
        <end position="334"/>
    </location>
</feature>
<evidence type="ECO:0000256" key="2">
    <source>
        <dbReference type="ARBA" id="ARBA00023117"/>
    </source>
</evidence>
<feature type="region of interest" description="Disordered" evidence="5">
    <location>
        <begin position="2681"/>
        <end position="2729"/>
    </location>
</feature>
<feature type="compositionally biased region" description="Polar residues" evidence="5">
    <location>
        <begin position="1057"/>
        <end position="1075"/>
    </location>
</feature>
<name>A0A9U8EFZ8_BIOGL</name>
<feature type="region of interest" description="Disordered" evidence="5">
    <location>
        <begin position="1449"/>
        <end position="1469"/>
    </location>
</feature>
<feature type="region of interest" description="Disordered" evidence="5">
    <location>
        <begin position="2590"/>
        <end position="2647"/>
    </location>
</feature>
<dbReference type="Pfam" id="PF02791">
    <property type="entry name" value="DDT"/>
    <property type="match status" value="1"/>
</dbReference>
<evidence type="ECO:0000256" key="4">
    <source>
        <dbReference type="PROSITE-ProRule" id="PRU00035"/>
    </source>
</evidence>
<feature type="compositionally biased region" description="Basic and acidic residues" evidence="5">
    <location>
        <begin position="2514"/>
        <end position="2526"/>
    </location>
</feature>
<dbReference type="InterPro" id="IPR029614">
    <property type="entry name" value="CECR2"/>
</dbReference>
<evidence type="ECO:0000256" key="3">
    <source>
        <dbReference type="ARBA" id="ARBA00023242"/>
    </source>
</evidence>
<feature type="compositionally biased region" description="Polar residues" evidence="5">
    <location>
        <begin position="608"/>
        <end position="624"/>
    </location>
</feature>
<proteinExistence type="predicted"/>
<feature type="region of interest" description="Disordered" evidence="5">
    <location>
        <begin position="1608"/>
        <end position="1681"/>
    </location>
</feature>
<dbReference type="RefSeq" id="XP_013085133.2">
    <property type="nucleotide sequence ID" value="XM_013229679.2"/>
</dbReference>
<accession>A0A9U8EFZ8</accession>
<feature type="compositionally biased region" description="Polar residues" evidence="5">
    <location>
        <begin position="1721"/>
        <end position="1730"/>
    </location>
</feature>
<feature type="region of interest" description="Disordered" evidence="5">
    <location>
        <begin position="1389"/>
        <end position="1427"/>
    </location>
</feature>
<keyword evidence="3" id="KW-0539">Nucleus</keyword>
<feature type="domain" description="Bromo" evidence="6">
    <location>
        <begin position="1963"/>
        <end position="2033"/>
    </location>
</feature>
<feature type="region of interest" description="Disordered" evidence="5">
    <location>
        <begin position="253"/>
        <end position="431"/>
    </location>
</feature>
<feature type="compositionally biased region" description="Basic and acidic residues" evidence="5">
    <location>
        <begin position="367"/>
        <end position="377"/>
    </location>
</feature>
<feature type="compositionally biased region" description="Acidic residues" evidence="5">
    <location>
        <begin position="1669"/>
        <end position="1678"/>
    </location>
</feature>
<gene>
    <name evidence="8" type="primary">LOC106069903</name>
</gene>
<feature type="compositionally biased region" description="Polar residues" evidence="5">
    <location>
        <begin position="457"/>
        <end position="476"/>
    </location>
</feature>
<comment type="subcellular location">
    <subcellularLocation>
        <location evidence="1">Nucleus</location>
    </subcellularLocation>
</comment>
<dbReference type="PROSITE" id="PS50014">
    <property type="entry name" value="BROMODOMAIN_2"/>
    <property type="match status" value="1"/>
</dbReference>
<feature type="compositionally biased region" description="Acidic residues" evidence="5">
    <location>
        <begin position="204"/>
        <end position="214"/>
    </location>
</feature>
<evidence type="ECO:0000313" key="7">
    <source>
        <dbReference type="Proteomes" id="UP001165740"/>
    </source>
</evidence>
<feature type="compositionally biased region" description="Polar residues" evidence="5">
    <location>
        <begin position="2590"/>
        <end position="2604"/>
    </location>
</feature>
<dbReference type="Pfam" id="PF00439">
    <property type="entry name" value="Bromodomain"/>
    <property type="match status" value="1"/>
</dbReference>
<feature type="compositionally biased region" description="Basic residues" evidence="5">
    <location>
        <begin position="526"/>
        <end position="539"/>
    </location>
</feature>
<dbReference type="PANTHER" id="PTHR47092">
    <property type="entry name" value="CAT EYE SYNDROME CRITICAL REGION PROTEIN 2"/>
    <property type="match status" value="1"/>
</dbReference>
<feature type="compositionally biased region" description="Acidic residues" evidence="5">
    <location>
        <begin position="280"/>
        <end position="298"/>
    </location>
</feature>
<evidence type="ECO:0000256" key="1">
    <source>
        <dbReference type="ARBA" id="ARBA00004123"/>
    </source>
</evidence>
<feature type="region of interest" description="Disordered" evidence="5">
    <location>
        <begin position="1721"/>
        <end position="1752"/>
    </location>
</feature>
<sequence length="2747" mass="305956">MDGADAEKVENKDVELDTKERLKEVHSWWEVPAIAHFCSLFKAVFGFSDFDIEDLEDALLTSPALGGSTLVIDIICQLLNGCYARDDIKYFNYDLFLKDIFKQRWQKELGRDNPLTTTTFLELPVRQRVEILHALCDFRLDADDVADMLKGLSGESLRVEPLGVDSKGSKYWYFYGTRLYKELPEPEDTKEITKKRTKRKSQPSEDDQEVEEDGASQHTDRQEAAKRNPQLSAVAHVSENGAEDEDMNVLEETMESVQEDTNDKEEEEDEIQRELNEALQESDDEMMDDDKNDVDFEEELKKKKTSKNQKQKKSPAKKNGGKSSKKNEEPEHQFIETVCKSKSKTKYFKGRRSRSRKRAMSSSTSSEAKETKREPNSKKRSHSATVEGTKAKTPKSEPAKTTQPTAPPPTRRSRRKQGEEQPEVLFPANISKTELKRLAIDGFQNQLSSHRSRNTSRESSVSCDNATTLSSNSSVSEGALKGGKRLTTHRQKLEKAVHKFNQKVSNSKEAELVPCVVPQEVSNKGSSRRKSTPQRRQHKKELPSTDDSPSVKPSDQELSTVYFQEGRVSSSDKTSQAKKISLSKEEPKSNSADTSVDLETNCVKDDGASSSTRVEQTTGNSQTTAEVNCIQNDGINISSKKVENNDIGAPDLRSCELANTEESNQVKVAVSHPLAQLRVVDPVDYAGSEKSEEEEDEERIIELHEADLEDDVNLNEGEWRTPDDLPFATTSVTSDAVDNSHSGCATDVLMGTTKSEEDSGMCTDLAPGNGSLSVSTCDSGIDLVQVSCCPSDSSVLDSSCLNLRDKELTEGADINKAVSKAAQDKALKHLDASRRETNADKLDAVCKSQDIEEDEEEDEEMKFKVMENLGLELNKAKYADSKRRAALRKELIKQLSSSASIKAKETAVNGHKDVTEVVSREGADTAKSVAMEVKSSLLSGETAFIGQEVDAVQSDSARDNTMSLLEDSDIASVSPNQTINSCSEHTENLETVNESQSRDGVFPDTEVSVKELQKADKYDSDDCVTSETIVNKLLTQVLDDIVSQHENESSPNNSSSKAYSHTSAESIMEDTSTSVMDANSDKVNIEIIENIPDMHSDCILNTSSIDNATICPDDTNVSMHDGTEMSKDEMLKGDTVAESADMTSTKAVSTDQSPLSTSEIGQMVENSIKNEETEMEVDEGGEAIIKENKESPGEYKVAPDSVDNVSELPGTELNMNANESVMPPEDVNCSSSASDSLVLQGLPAQQNESNQDLGSEKELHISALITPGEEKLPAMHLVTDAGESEIASMCHDTFLEVPSTLVDAQPDIKDLLPTLTQDRQPEAELIIIGKDAQLLSELPNVHKDVPLERAVTTLLQPESDVTRMPEDSLLQREVSSIDTDVSLENELSTIQVDTPPESELGSNNENVPLESEMQSTHEDSPLESEMSEIPLESKLLGNREDVLLESELPNSLGDAPLESELPSNPENAQMESELPCTHENEPSRGELLTLNKGVQLQITQEDLQPESQFQTKKQDAQIEMGMTATKEDGLLKSELPVTLQGVPFENSNPDCQGTSYEGTTLAPCEVSFTDTLVLSEQNTAAHNEHVTNTNDKAPGELIVPSYDIEMANSTMDTSSGPVAESNKELPLSSFDNKQCLIETESSLNSEEPVSLAPMSEVKGSESLLSSDVQGEDSKEDDETVQKLSNKLIDKSSDVVQPEAMNVEPDLASELNAQSSLDVATAISAESCSSEDTPDKKLEQPTEIKEEVEEKASVENTAIEEKKIKDERELHHVPLYPEEKPFRRGLSSWQLVCDSLEDWTQLAKDLKDSTFYKEKQMYKILKNDFLPAIPGIMIDKEKARKQREKEMMPRRSSYRLELKKLEEEEKERLTRETEEEEEKQRAAQEEERRQQWKQEEEKRQKEEKEKARADRANRARLREERARLIAEGLDIPAELMNGLRHEDVDDDVDEEMLNNLWKVFLNIKDNEHSWPFLEAVEEGNTPDFFEMIKEPMDLIKIEKKLNERTYKVPEDFERDMNLVFDNCIKYHGEDSDFGYMAENLKGVFERSMRRTFRVYLEPAYHRTSRRRDKVVESGYITEYAYSGSRAQRKRSQKVNSDSDSELEPFVTGRVMYPSGRKWGADEAESEMKKDEAKTTEEDGEDPGLKPRATWSYRRELLGDEAGKFESYIPKANKPNKSEAEEKVKRVPVDLSKFPGAKFRYSTPIVDVPVKNSCFIVNQYVKKQKPKEAAPIIPQVATPVSASGKPPVKVVKISREEYEKLLAQKKITVIDSSSPAGQIVKLKAGLQLKETNNPAAKSANQLSADVAPSPVSVPSIGSETEPVTRVVKKTALDIKERLRQVNEKLANRLKSPITKEEIVCTNSRIVQGQIIYNVSPNKMGGQITLSGLELNQTLSDFKTKRTSNYCNFEYLNNKKSSSPLSEKTPPVKKVRFSDEITSVSKESLKLDETPKATEQSSVELEFRKRLQDSPSTQQSTDLKKPSLLASPSSSKTTFVQNSVYDKWKNRAKRTMGKLSSEGEDKRGKRTLEDSYSSLDSQVPCKYLKTATGEHSAKKDDELNQALYKDLNIFPDTSHLDDSSRLLSDSVEAKNGSLSEMNELTENSSFESPELLQRETDSTQKPTCSNSVSLTSSEVPTLSTTSPSTSASTVSFHPPPSFKLSGLTSQLAQAIALKKKTVLGENVFENCDSPRSPPLLEPMEDTQDLRETRDSTPDDDEMPVLVPDHMPPTLVEPGMDNIFQRMMNSEKSKI</sequence>
<evidence type="ECO:0000313" key="8">
    <source>
        <dbReference type="RefSeq" id="XP_013085133.2"/>
    </source>
</evidence>
<dbReference type="GeneID" id="106069903"/>
<feature type="region of interest" description="Disordered" evidence="5">
    <location>
        <begin position="2441"/>
        <end position="2489"/>
    </location>
</feature>
<feature type="compositionally biased region" description="Low complexity" evidence="5">
    <location>
        <begin position="2624"/>
        <end position="2647"/>
    </location>
</feature>
<dbReference type="InterPro" id="IPR018501">
    <property type="entry name" value="DDT_dom"/>
</dbReference>